<protein>
    <recommendedName>
        <fullName evidence="10">Sec-independent protein translocase protein TatB</fullName>
    </recommendedName>
</protein>
<evidence type="ECO:0000313" key="14">
    <source>
        <dbReference type="Proteomes" id="UP000683428"/>
    </source>
</evidence>
<evidence type="ECO:0000256" key="12">
    <source>
        <dbReference type="SAM" id="Phobius"/>
    </source>
</evidence>
<evidence type="ECO:0000256" key="3">
    <source>
        <dbReference type="ARBA" id="ARBA00022475"/>
    </source>
</evidence>
<dbReference type="AlphaFoldDB" id="A0A975SNN5"/>
<proteinExistence type="inferred from homology"/>
<dbReference type="HAMAP" id="MF_00237">
    <property type="entry name" value="TatB"/>
    <property type="match status" value="1"/>
</dbReference>
<evidence type="ECO:0000256" key="7">
    <source>
        <dbReference type="ARBA" id="ARBA00022989"/>
    </source>
</evidence>
<gene>
    <name evidence="10 13" type="primary">tatB</name>
    <name evidence="13" type="ORF">Azoinq_03490</name>
</gene>
<feature type="region of interest" description="Disordered" evidence="11">
    <location>
        <begin position="73"/>
        <end position="167"/>
    </location>
</feature>
<evidence type="ECO:0000256" key="8">
    <source>
        <dbReference type="ARBA" id="ARBA00023010"/>
    </source>
</evidence>
<dbReference type="GO" id="GO:0033281">
    <property type="term" value="C:TAT protein transport complex"/>
    <property type="evidence" value="ECO:0007669"/>
    <property type="project" value="UniProtKB-UniRule"/>
</dbReference>
<evidence type="ECO:0000256" key="5">
    <source>
        <dbReference type="ARBA" id="ARBA00022692"/>
    </source>
</evidence>
<accession>A0A975SNN5</accession>
<dbReference type="Proteomes" id="UP000683428">
    <property type="component" value="Chromosome"/>
</dbReference>
<evidence type="ECO:0000256" key="2">
    <source>
        <dbReference type="ARBA" id="ARBA00022448"/>
    </source>
</evidence>
<feature type="compositionally biased region" description="Pro residues" evidence="11">
    <location>
        <begin position="151"/>
        <end position="161"/>
    </location>
</feature>
<keyword evidence="2 10" id="KW-0813">Transport</keyword>
<comment type="function">
    <text evidence="10">Part of the twin-arginine translocation (Tat) system that transports large folded proteins containing a characteristic twin-arginine motif in their signal peptide across membranes. Together with TatC, TatB is part of a receptor directly interacting with Tat signal peptides. TatB may form an oligomeric binding site that transiently accommodates folded Tat precursor proteins before their translocation.</text>
</comment>
<dbReference type="InterPro" id="IPR018448">
    <property type="entry name" value="TatB"/>
</dbReference>
<feature type="compositionally biased region" description="Low complexity" evidence="11">
    <location>
        <begin position="100"/>
        <end position="111"/>
    </location>
</feature>
<organism evidence="13 14">
    <name type="scientific">Azospira inquinata</name>
    <dbReference type="NCBI Taxonomy" id="2785627"/>
    <lineage>
        <taxon>Bacteria</taxon>
        <taxon>Pseudomonadati</taxon>
        <taxon>Pseudomonadota</taxon>
        <taxon>Betaproteobacteria</taxon>
        <taxon>Rhodocyclales</taxon>
        <taxon>Rhodocyclaceae</taxon>
        <taxon>Azospira</taxon>
    </lineage>
</organism>
<keyword evidence="4" id="KW-0997">Cell inner membrane</keyword>
<evidence type="ECO:0000256" key="9">
    <source>
        <dbReference type="ARBA" id="ARBA00023136"/>
    </source>
</evidence>
<evidence type="ECO:0000256" key="4">
    <source>
        <dbReference type="ARBA" id="ARBA00022519"/>
    </source>
</evidence>
<dbReference type="KEGG" id="aiq:Azoinq_03490"/>
<dbReference type="PANTHER" id="PTHR33162:SF1">
    <property type="entry name" value="SEC-INDEPENDENT PROTEIN TRANSLOCASE PROTEIN TATA, CHLOROPLASTIC"/>
    <property type="match status" value="1"/>
</dbReference>
<keyword evidence="5 10" id="KW-0812">Transmembrane</keyword>
<keyword evidence="3 10" id="KW-1003">Cell membrane</keyword>
<evidence type="ECO:0000256" key="10">
    <source>
        <dbReference type="HAMAP-Rule" id="MF_00237"/>
    </source>
</evidence>
<comment type="subcellular location">
    <subcellularLocation>
        <location evidence="10">Cell membrane</location>
        <topology evidence="10">Single-pass membrane protein</topology>
    </subcellularLocation>
    <subcellularLocation>
        <location evidence="1">Membrane</location>
        <topology evidence="1">Single-pass membrane protein</topology>
    </subcellularLocation>
</comment>
<dbReference type="NCBIfam" id="TIGR01410">
    <property type="entry name" value="tatB"/>
    <property type="match status" value="1"/>
</dbReference>
<dbReference type="InterPro" id="IPR003369">
    <property type="entry name" value="TatA/B/E"/>
</dbReference>
<dbReference type="RefSeq" id="WP_216126032.1">
    <property type="nucleotide sequence ID" value="NZ_CP064782.1"/>
</dbReference>
<reference evidence="13" key="1">
    <citation type="submission" date="2020-11" db="EMBL/GenBank/DDBJ databases">
        <title>Azospira inquinata sp. nov.</title>
        <authorList>
            <person name="Moe W.M."/>
            <person name="Mikes M.C."/>
        </authorList>
    </citation>
    <scope>NUCLEOTIDE SEQUENCE</scope>
    <source>
        <strain evidence="13">Azo-3</strain>
    </source>
</reference>
<dbReference type="GO" id="GO:0043953">
    <property type="term" value="P:protein transport by the Tat complex"/>
    <property type="evidence" value="ECO:0007669"/>
    <property type="project" value="UniProtKB-UniRule"/>
</dbReference>
<keyword evidence="8 10" id="KW-0811">Translocation</keyword>
<name>A0A975SNN5_9RHOO</name>
<sequence>MFDVGFSELVVIAVVALIVIGPERLPRVARTAGHLLGRLQRYVNDVKADINREMQIEELKRLQSQVQESARELQDAVSSQLQSTQASLKELVAPPPAEPPAATVGEAAPGTQAPAAEPARVEALPGAATPAVVGEGDMPIPVPPRQVAVPEPAPLVPPPSPEKNHQS</sequence>
<dbReference type="GO" id="GO:0008320">
    <property type="term" value="F:protein transmembrane transporter activity"/>
    <property type="evidence" value="ECO:0007669"/>
    <property type="project" value="UniProtKB-UniRule"/>
</dbReference>
<evidence type="ECO:0000256" key="6">
    <source>
        <dbReference type="ARBA" id="ARBA00022927"/>
    </source>
</evidence>
<keyword evidence="14" id="KW-1185">Reference proteome</keyword>
<evidence type="ECO:0000256" key="1">
    <source>
        <dbReference type="ARBA" id="ARBA00004167"/>
    </source>
</evidence>
<dbReference type="PANTHER" id="PTHR33162">
    <property type="entry name" value="SEC-INDEPENDENT PROTEIN TRANSLOCASE PROTEIN TATA, CHLOROPLASTIC"/>
    <property type="match status" value="1"/>
</dbReference>
<keyword evidence="7 10" id="KW-1133">Transmembrane helix</keyword>
<keyword evidence="9 10" id="KW-0472">Membrane</keyword>
<feature type="compositionally biased region" description="Polar residues" evidence="11">
    <location>
        <begin position="76"/>
        <end position="87"/>
    </location>
</feature>
<comment type="similarity">
    <text evidence="10">Belongs to the TatB family.</text>
</comment>
<evidence type="ECO:0000313" key="13">
    <source>
        <dbReference type="EMBL" id="QWT49687.1"/>
    </source>
</evidence>
<comment type="subunit">
    <text evidence="10">The Tat system comprises two distinct complexes: a TatABC complex, containing multiple copies of TatA, TatB and TatC subunits, and a separate TatA complex, containing only TatA subunits. Substrates initially bind to the TatABC complex, which probably triggers association of the separate TatA complex to form the active translocon.</text>
</comment>
<keyword evidence="6 10" id="KW-0653">Protein transport</keyword>
<evidence type="ECO:0000256" key="11">
    <source>
        <dbReference type="SAM" id="MobiDB-lite"/>
    </source>
</evidence>
<feature type="transmembrane region" description="Helical" evidence="12">
    <location>
        <begin position="6"/>
        <end position="22"/>
    </location>
</feature>
<dbReference type="Pfam" id="PF02416">
    <property type="entry name" value="TatA_B_E"/>
    <property type="match status" value="1"/>
</dbReference>
<dbReference type="EMBL" id="CP064782">
    <property type="protein sequence ID" value="QWT49687.1"/>
    <property type="molecule type" value="Genomic_DNA"/>
</dbReference>